<feature type="region of interest" description="Disordered" evidence="1">
    <location>
        <begin position="84"/>
        <end position="114"/>
    </location>
</feature>
<keyword evidence="3" id="KW-1185">Reference proteome</keyword>
<comment type="caution">
    <text evidence="2">The sequence shown here is derived from an EMBL/GenBank/DDBJ whole genome shotgun (WGS) entry which is preliminary data.</text>
</comment>
<reference evidence="2 3" key="1">
    <citation type="submission" date="2024-05" db="EMBL/GenBank/DDBJ databases">
        <title>A draft genome resource for the thread blight pathogen Marasmius tenuissimus strain MS-2.</title>
        <authorList>
            <person name="Yulfo-Soto G.E."/>
            <person name="Baruah I.K."/>
            <person name="Amoako-Attah I."/>
            <person name="Bukari Y."/>
            <person name="Meinhardt L.W."/>
            <person name="Bailey B.A."/>
            <person name="Cohen S.P."/>
        </authorList>
    </citation>
    <scope>NUCLEOTIDE SEQUENCE [LARGE SCALE GENOMIC DNA]</scope>
    <source>
        <strain evidence="2 3">MS-2</strain>
    </source>
</reference>
<dbReference type="EMBL" id="JBBXMP010000201">
    <property type="protein sequence ID" value="KAL0059909.1"/>
    <property type="molecule type" value="Genomic_DNA"/>
</dbReference>
<evidence type="ECO:0000313" key="2">
    <source>
        <dbReference type="EMBL" id="KAL0059909.1"/>
    </source>
</evidence>
<evidence type="ECO:0000313" key="3">
    <source>
        <dbReference type="Proteomes" id="UP001437256"/>
    </source>
</evidence>
<gene>
    <name evidence="2" type="ORF">AAF712_013324</name>
</gene>
<evidence type="ECO:0000256" key="1">
    <source>
        <dbReference type="SAM" id="MobiDB-lite"/>
    </source>
</evidence>
<name>A0ABR2ZG31_9AGAR</name>
<proteinExistence type="predicted"/>
<accession>A0ABR2ZG31</accession>
<protein>
    <recommendedName>
        <fullName evidence="4">F-box domain-containing protein</fullName>
    </recommendedName>
</protein>
<dbReference type="Proteomes" id="UP001437256">
    <property type="component" value="Unassembled WGS sequence"/>
</dbReference>
<organism evidence="2 3">
    <name type="scientific">Marasmius tenuissimus</name>
    <dbReference type="NCBI Taxonomy" id="585030"/>
    <lineage>
        <taxon>Eukaryota</taxon>
        <taxon>Fungi</taxon>
        <taxon>Dikarya</taxon>
        <taxon>Basidiomycota</taxon>
        <taxon>Agaricomycotina</taxon>
        <taxon>Agaricomycetes</taxon>
        <taxon>Agaricomycetidae</taxon>
        <taxon>Agaricales</taxon>
        <taxon>Marasmiineae</taxon>
        <taxon>Marasmiaceae</taxon>
        <taxon>Marasmius</taxon>
    </lineage>
</organism>
<evidence type="ECO:0008006" key="4">
    <source>
        <dbReference type="Google" id="ProtNLM"/>
    </source>
</evidence>
<sequence length="460" mass="52278">MSPTPPHIEKLPLELLIRINESLSWDSRLALASTSSNLRSSLAPLIFNSIKITSNTQGERDLERLVDKYGSSTTRLHFVASMSSGMPSDVLAPTSGGNGVPDQDDHGSQESADTPNATRRLMTDLAHDALTGKLLPKVKTVCLSFDFDFDSDDVQWDDGNWITAADDTTSIYVFTEEEAADIVPMKEAKYPWRALMAQTWSALCQNSFITKLIVLNLIPRKTTTFDLDDWRNFLGRLETLELRMWGGDNGAGWEANTLEGYMAYEARLGEYFFRHLNQVQQLLFVAYSSCPFGSTEEGQGDDVEHDVAFPLSKDYLPRLRFLELHNIFVSKRLADFILSKSATLSEVRLHDCHASTYDEEKISWAAFFTHLDHNKCQLRELDITYKQGDAATIDEECRPKKENEEDRVFSYGMLDDKYGFFMADDEQICEKYEERRDLDAYRKLMELVSSNAKDVARGHL</sequence>